<keyword evidence="2" id="KW-1185">Reference proteome</keyword>
<dbReference type="AlphaFoldDB" id="B4HTK2"/>
<name>B4HTK2_DROSE</name>
<dbReference type="HOGENOM" id="CLU_2335853_0_0_1"/>
<evidence type="ECO:0000313" key="2">
    <source>
        <dbReference type="Proteomes" id="UP000001292"/>
    </source>
</evidence>
<proteinExistence type="predicted"/>
<dbReference type="Proteomes" id="UP000001292">
    <property type="component" value="Unassembled WGS sequence"/>
</dbReference>
<gene>
    <name evidence="1" type="primary">Dsec\GM14530</name>
    <name evidence="1" type="ORF">Dsec_GM14530</name>
</gene>
<sequence length="98" mass="10994">MRALITIISLPLKGRLGNKNNNNCGGGLGGSHAYGLTAIDDLMWLELDHRDRWAVSGRDLTQRSYFHENLMRSLQTRAENKVDLGLKNAKSGRCQHVF</sequence>
<protein>
    <submittedName>
        <fullName evidence="1">GM14530</fullName>
    </submittedName>
</protein>
<reference evidence="1 2" key="1">
    <citation type="journal article" date="2007" name="Nature">
        <title>Evolution of genes and genomes on the Drosophila phylogeny.</title>
        <authorList>
            <consortium name="Drosophila 12 Genomes Consortium"/>
            <person name="Clark A.G."/>
            <person name="Eisen M.B."/>
            <person name="Smith D.R."/>
            <person name="Bergman C.M."/>
            <person name="Oliver B."/>
            <person name="Markow T.A."/>
            <person name="Kaufman T.C."/>
            <person name="Kellis M."/>
            <person name="Gelbart W."/>
            <person name="Iyer V.N."/>
            <person name="Pollard D.A."/>
            <person name="Sackton T.B."/>
            <person name="Larracuente A.M."/>
            <person name="Singh N.D."/>
            <person name="Abad J.P."/>
            <person name="Abt D.N."/>
            <person name="Adryan B."/>
            <person name="Aguade M."/>
            <person name="Akashi H."/>
            <person name="Anderson W.W."/>
            <person name="Aquadro C.F."/>
            <person name="Ardell D.H."/>
            <person name="Arguello R."/>
            <person name="Artieri C.G."/>
            <person name="Barbash D.A."/>
            <person name="Barker D."/>
            <person name="Barsanti P."/>
            <person name="Batterham P."/>
            <person name="Batzoglou S."/>
            <person name="Begun D."/>
            <person name="Bhutkar A."/>
            <person name="Blanco E."/>
            <person name="Bosak S.A."/>
            <person name="Bradley R.K."/>
            <person name="Brand A.D."/>
            <person name="Brent M.R."/>
            <person name="Brooks A.N."/>
            <person name="Brown R.H."/>
            <person name="Butlin R.K."/>
            <person name="Caggese C."/>
            <person name="Calvi B.R."/>
            <person name="Bernardo de Carvalho A."/>
            <person name="Caspi A."/>
            <person name="Castrezana S."/>
            <person name="Celniker S.E."/>
            <person name="Chang J.L."/>
            <person name="Chapple C."/>
            <person name="Chatterji S."/>
            <person name="Chinwalla A."/>
            <person name="Civetta A."/>
            <person name="Clifton S.W."/>
            <person name="Comeron J.M."/>
            <person name="Costello J.C."/>
            <person name="Coyne J.A."/>
            <person name="Daub J."/>
            <person name="David R.G."/>
            <person name="Delcher A.L."/>
            <person name="Delehaunty K."/>
            <person name="Do C.B."/>
            <person name="Ebling H."/>
            <person name="Edwards K."/>
            <person name="Eickbush T."/>
            <person name="Evans J.D."/>
            <person name="Filipski A."/>
            <person name="Findeiss S."/>
            <person name="Freyhult E."/>
            <person name="Fulton L."/>
            <person name="Fulton R."/>
            <person name="Garcia A.C."/>
            <person name="Gardiner A."/>
            <person name="Garfield D.A."/>
            <person name="Garvin B.E."/>
            <person name="Gibson G."/>
            <person name="Gilbert D."/>
            <person name="Gnerre S."/>
            <person name="Godfrey J."/>
            <person name="Good R."/>
            <person name="Gotea V."/>
            <person name="Gravely B."/>
            <person name="Greenberg A.J."/>
            <person name="Griffiths-Jones S."/>
            <person name="Gross S."/>
            <person name="Guigo R."/>
            <person name="Gustafson E.A."/>
            <person name="Haerty W."/>
            <person name="Hahn M.W."/>
            <person name="Halligan D.L."/>
            <person name="Halpern A.L."/>
            <person name="Halter G.M."/>
            <person name="Han M.V."/>
            <person name="Heger A."/>
            <person name="Hillier L."/>
            <person name="Hinrichs A.S."/>
            <person name="Holmes I."/>
            <person name="Hoskins R.A."/>
            <person name="Hubisz M.J."/>
            <person name="Hultmark D."/>
            <person name="Huntley M.A."/>
            <person name="Jaffe D.B."/>
            <person name="Jagadeeshan S."/>
            <person name="Jeck W.R."/>
            <person name="Johnson J."/>
            <person name="Jones C.D."/>
            <person name="Jordan W.C."/>
            <person name="Karpen G.H."/>
            <person name="Kataoka E."/>
            <person name="Keightley P.D."/>
            <person name="Kheradpour P."/>
            <person name="Kirkness E.F."/>
            <person name="Koerich L.B."/>
            <person name="Kristiansen K."/>
            <person name="Kudrna D."/>
            <person name="Kulathinal R.J."/>
            <person name="Kumar S."/>
            <person name="Kwok R."/>
            <person name="Lander E."/>
            <person name="Langley C.H."/>
            <person name="Lapoint R."/>
            <person name="Lazzaro B.P."/>
            <person name="Lee S.J."/>
            <person name="Levesque L."/>
            <person name="Li R."/>
            <person name="Lin C.F."/>
            <person name="Lin M.F."/>
            <person name="Lindblad-Toh K."/>
            <person name="Llopart A."/>
            <person name="Long M."/>
            <person name="Low L."/>
            <person name="Lozovsky E."/>
            <person name="Lu J."/>
            <person name="Luo M."/>
            <person name="Machado C.A."/>
            <person name="Makalowski W."/>
            <person name="Marzo M."/>
            <person name="Matsuda M."/>
            <person name="Matzkin L."/>
            <person name="McAllister B."/>
            <person name="McBride C.S."/>
            <person name="McKernan B."/>
            <person name="McKernan K."/>
            <person name="Mendez-Lago M."/>
            <person name="Minx P."/>
            <person name="Mollenhauer M.U."/>
            <person name="Montooth K."/>
            <person name="Mount S.M."/>
            <person name="Mu X."/>
            <person name="Myers E."/>
            <person name="Negre B."/>
            <person name="Newfeld S."/>
            <person name="Nielsen R."/>
            <person name="Noor M.A."/>
            <person name="O'Grady P."/>
            <person name="Pachter L."/>
            <person name="Papaceit M."/>
            <person name="Parisi M.J."/>
            <person name="Parisi M."/>
            <person name="Parts L."/>
            <person name="Pedersen J.S."/>
            <person name="Pesole G."/>
            <person name="Phillippy A.M."/>
            <person name="Ponting C.P."/>
            <person name="Pop M."/>
            <person name="Porcelli D."/>
            <person name="Powell J.R."/>
            <person name="Prohaska S."/>
            <person name="Pruitt K."/>
            <person name="Puig M."/>
            <person name="Quesneville H."/>
            <person name="Ram K.R."/>
            <person name="Rand D."/>
            <person name="Rasmussen M.D."/>
            <person name="Reed L.K."/>
            <person name="Reenan R."/>
            <person name="Reily A."/>
            <person name="Remington K.A."/>
            <person name="Rieger T.T."/>
            <person name="Ritchie M.G."/>
            <person name="Robin C."/>
            <person name="Rogers Y.H."/>
            <person name="Rohde C."/>
            <person name="Rozas J."/>
            <person name="Rubenfield M.J."/>
            <person name="Ruiz A."/>
            <person name="Russo S."/>
            <person name="Salzberg S.L."/>
            <person name="Sanchez-Gracia A."/>
            <person name="Saranga D.J."/>
            <person name="Sato H."/>
            <person name="Schaeffer S.W."/>
            <person name="Schatz M.C."/>
            <person name="Schlenke T."/>
            <person name="Schwartz R."/>
            <person name="Segarra C."/>
            <person name="Singh R.S."/>
            <person name="Sirot L."/>
            <person name="Sirota M."/>
            <person name="Sisneros N.B."/>
            <person name="Smith C.D."/>
            <person name="Smith T.F."/>
            <person name="Spieth J."/>
            <person name="Stage D.E."/>
            <person name="Stark A."/>
            <person name="Stephan W."/>
            <person name="Strausberg R.L."/>
            <person name="Strempel S."/>
            <person name="Sturgill D."/>
            <person name="Sutton G."/>
            <person name="Sutton G.G."/>
            <person name="Tao W."/>
            <person name="Teichmann S."/>
            <person name="Tobari Y.N."/>
            <person name="Tomimura Y."/>
            <person name="Tsolas J.M."/>
            <person name="Valente V.L."/>
            <person name="Venter E."/>
            <person name="Venter J.C."/>
            <person name="Vicario S."/>
            <person name="Vieira F.G."/>
            <person name="Vilella A.J."/>
            <person name="Villasante A."/>
            <person name="Walenz B."/>
            <person name="Wang J."/>
            <person name="Wasserman M."/>
            <person name="Watts T."/>
            <person name="Wilson D."/>
            <person name="Wilson R.K."/>
            <person name="Wing R.A."/>
            <person name="Wolfner M.F."/>
            <person name="Wong A."/>
            <person name="Wong G.K."/>
            <person name="Wu C.I."/>
            <person name="Wu G."/>
            <person name="Yamamoto D."/>
            <person name="Yang H.P."/>
            <person name="Yang S.P."/>
            <person name="Yorke J.A."/>
            <person name="Yoshida K."/>
            <person name="Zdobnov E."/>
            <person name="Zhang P."/>
            <person name="Zhang Y."/>
            <person name="Zimin A.V."/>
            <person name="Baldwin J."/>
            <person name="Abdouelleil A."/>
            <person name="Abdulkadir J."/>
            <person name="Abebe A."/>
            <person name="Abera B."/>
            <person name="Abreu J."/>
            <person name="Acer S.C."/>
            <person name="Aftuck L."/>
            <person name="Alexander A."/>
            <person name="An P."/>
            <person name="Anderson E."/>
            <person name="Anderson S."/>
            <person name="Arachi H."/>
            <person name="Azer M."/>
            <person name="Bachantsang P."/>
            <person name="Barry A."/>
            <person name="Bayul T."/>
            <person name="Berlin A."/>
            <person name="Bessette D."/>
            <person name="Bloom T."/>
            <person name="Blye J."/>
            <person name="Boguslavskiy L."/>
            <person name="Bonnet C."/>
            <person name="Boukhgalter B."/>
            <person name="Bourzgui I."/>
            <person name="Brown A."/>
            <person name="Cahill P."/>
            <person name="Channer S."/>
            <person name="Cheshatsang Y."/>
            <person name="Chuda L."/>
            <person name="Citroen M."/>
            <person name="Collymore A."/>
            <person name="Cooke P."/>
            <person name="Costello M."/>
            <person name="D'Aco K."/>
            <person name="Daza R."/>
            <person name="De Haan G."/>
            <person name="DeGray S."/>
            <person name="DeMaso C."/>
            <person name="Dhargay N."/>
            <person name="Dooley K."/>
            <person name="Dooley E."/>
            <person name="Doricent M."/>
            <person name="Dorje P."/>
            <person name="Dorjee K."/>
            <person name="Dupes A."/>
            <person name="Elong R."/>
            <person name="Falk J."/>
            <person name="Farina A."/>
            <person name="Faro S."/>
            <person name="Ferguson D."/>
            <person name="Fisher S."/>
            <person name="Foley C.D."/>
            <person name="Franke A."/>
            <person name="Friedrich D."/>
            <person name="Gadbois L."/>
            <person name="Gearin G."/>
            <person name="Gearin C.R."/>
            <person name="Giannoukos G."/>
            <person name="Goode T."/>
            <person name="Graham J."/>
            <person name="Grandbois E."/>
            <person name="Grewal S."/>
            <person name="Gyaltsen K."/>
            <person name="Hafez N."/>
            <person name="Hagos B."/>
            <person name="Hall J."/>
            <person name="Henson C."/>
            <person name="Hollinger A."/>
            <person name="Honan T."/>
            <person name="Huard M.D."/>
            <person name="Hughes L."/>
            <person name="Hurhula B."/>
            <person name="Husby M.E."/>
            <person name="Kamat A."/>
            <person name="Kanga B."/>
            <person name="Kashin S."/>
            <person name="Khazanovich D."/>
            <person name="Kisner P."/>
            <person name="Lance K."/>
            <person name="Lara M."/>
            <person name="Lee W."/>
            <person name="Lennon N."/>
            <person name="Letendre F."/>
            <person name="LeVine R."/>
            <person name="Lipovsky A."/>
            <person name="Liu X."/>
            <person name="Liu J."/>
            <person name="Liu S."/>
            <person name="Lokyitsang T."/>
            <person name="Lokyitsang Y."/>
            <person name="Lubonja R."/>
            <person name="Lui A."/>
            <person name="MacDonald P."/>
            <person name="Magnisalis V."/>
            <person name="Maru K."/>
            <person name="Matthews C."/>
            <person name="McCusker W."/>
            <person name="McDonough S."/>
            <person name="Mehta T."/>
            <person name="Meldrim J."/>
            <person name="Meneus L."/>
            <person name="Mihai O."/>
            <person name="Mihalev A."/>
            <person name="Mihova T."/>
            <person name="Mittelman R."/>
            <person name="Mlenga V."/>
            <person name="Montmayeur A."/>
            <person name="Mulrain L."/>
            <person name="Navidi A."/>
            <person name="Naylor J."/>
            <person name="Negash T."/>
            <person name="Nguyen T."/>
            <person name="Nguyen N."/>
            <person name="Nicol R."/>
            <person name="Norbu C."/>
            <person name="Norbu N."/>
            <person name="Novod N."/>
            <person name="O'Neill B."/>
            <person name="Osman S."/>
            <person name="Markiewicz E."/>
            <person name="Oyono O.L."/>
            <person name="Patti C."/>
            <person name="Phunkhang P."/>
            <person name="Pierre F."/>
            <person name="Priest M."/>
            <person name="Raghuraman S."/>
            <person name="Rege F."/>
            <person name="Reyes R."/>
            <person name="Rise C."/>
            <person name="Rogov P."/>
            <person name="Ross K."/>
            <person name="Ryan E."/>
            <person name="Settipalli S."/>
            <person name="Shea T."/>
            <person name="Sherpa N."/>
            <person name="Shi L."/>
            <person name="Shih D."/>
            <person name="Sparrow T."/>
            <person name="Spaulding J."/>
            <person name="Stalker J."/>
            <person name="Stange-Thomann N."/>
            <person name="Stavropoulos S."/>
            <person name="Stone C."/>
            <person name="Strader C."/>
            <person name="Tesfaye S."/>
            <person name="Thomson T."/>
            <person name="Thoulutsang Y."/>
            <person name="Thoulutsang D."/>
            <person name="Topham K."/>
            <person name="Topping I."/>
            <person name="Tsamla T."/>
            <person name="Vassiliev H."/>
            <person name="Vo A."/>
            <person name="Wangchuk T."/>
            <person name="Wangdi T."/>
            <person name="Weiand M."/>
            <person name="Wilkinson J."/>
            <person name="Wilson A."/>
            <person name="Yadav S."/>
            <person name="Young G."/>
            <person name="Yu Q."/>
            <person name="Zembek L."/>
            <person name="Zhong D."/>
            <person name="Zimmer A."/>
            <person name="Zwirko Z."/>
            <person name="Jaffe D.B."/>
            <person name="Alvarez P."/>
            <person name="Brockman W."/>
            <person name="Butler J."/>
            <person name="Chin C."/>
            <person name="Gnerre S."/>
            <person name="Grabherr M."/>
            <person name="Kleber M."/>
            <person name="Mauceli E."/>
            <person name="MacCallum I."/>
        </authorList>
    </citation>
    <scope>NUCLEOTIDE SEQUENCE [LARGE SCALE GENOMIC DNA]</scope>
    <source>
        <strain evidence="2">Rob3c / Tucson 14021-0248.25</strain>
    </source>
</reference>
<organism evidence="2">
    <name type="scientific">Drosophila sechellia</name>
    <name type="common">Fruit fly</name>
    <dbReference type="NCBI Taxonomy" id="7238"/>
    <lineage>
        <taxon>Eukaryota</taxon>
        <taxon>Metazoa</taxon>
        <taxon>Ecdysozoa</taxon>
        <taxon>Arthropoda</taxon>
        <taxon>Hexapoda</taxon>
        <taxon>Insecta</taxon>
        <taxon>Pterygota</taxon>
        <taxon>Neoptera</taxon>
        <taxon>Endopterygota</taxon>
        <taxon>Diptera</taxon>
        <taxon>Brachycera</taxon>
        <taxon>Muscomorpha</taxon>
        <taxon>Ephydroidea</taxon>
        <taxon>Drosophilidae</taxon>
        <taxon>Drosophila</taxon>
        <taxon>Sophophora</taxon>
    </lineage>
</organism>
<accession>B4HTK2</accession>
<evidence type="ECO:0000313" key="1">
    <source>
        <dbReference type="EMBL" id="EDW50273.1"/>
    </source>
</evidence>
<dbReference type="EMBL" id="CH480817">
    <property type="protein sequence ID" value="EDW50273.1"/>
    <property type="molecule type" value="Genomic_DNA"/>
</dbReference>